<evidence type="ECO:0000313" key="1">
    <source>
        <dbReference type="EMBL" id="MBA8816169.1"/>
    </source>
</evidence>
<organism evidence="1 2">
    <name type="scientific">Microbacterium halimionae</name>
    <dbReference type="NCBI Taxonomy" id="1526413"/>
    <lineage>
        <taxon>Bacteria</taxon>
        <taxon>Bacillati</taxon>
        <taxon>Actinomycetota</taxon>
        <taxon>Actinomycetes</taxon>
        <taxon>Micrococcales</taxon>
        <taxon>Microbacteriaceae</taxon>
        <taxon>Microbacterium</taxon>
    </lineage>
</organism>
<dbReference type="EMBL" id="JACGWY010000002">
    <property type="protein sequence ID" value="MBA8816169.1"/>
    <property type="molecule type" value="Genomic_DNA"/>
</dbReference>
<dbReference type="AlphaFoldDB" id="A0A7W3JNS7"/>
<dbReference type="Proteomes" id="UP000526083">
    <property type="component" value="Unassembled WGS sequence"/>
</dbReference>
<gene>
    <name evidence="1" type="ORF">FHX48_001242</name>
</gene>
<accession>A0A7W3JNS7</accession>
<keyword evidence="2" id="KW-1185">Reference proteome</keyword>
<comment type="caution">
    <text evidence="1">The sequence shown here is derived from an EMBL/GenBank/DDBJ whole genome shotgun (WGS) entry which is preliminary data.</text>
</comment>
<proteinExistence type="predicted"/>
<name>A0A7W3JNS7_9MICO</name>
<evidence type="ECO:0000313" key="2">
    <source>
        <dbReference type="Proteomes" id="UP000526083"/>
    </source>
</evidence>
<sequence length="88" mass="9492">MTRNPNAYASCNPINSKDPSGLVGCLAQAWDVIDNTAGFMIGAATVVGAIWAVPSCIGWNQGLYESGKVNEEGYSLCELEWDPRWPNV</sequence>
<reference evidence="1 2" key="1">
    <citation type="submission" date="2020-07" db="EMBL/GenBank/DDBJ databases">
        <title>Sequencing the genomes of 1000 actinobacteria strains.</title>
        <authorList>
            <person name="Klenk H.-P."/>
        </authorList>
    </citation>
    <scope>NUCLEOTIDE SEQUENCE [LARGE SCALE GENOMIC DNA]</scope>
    <source>
        <strain evidence="1 2">DSM 27576</strain>
    </source>
</reference>
<protein>
    <submittedName>
        <fullName evidence="1">Uncharacterized protein</fullName>
    </submittedName>
</protein>